<accession>A0ABU2VG20</accession>
<dbReference type="RefSeq" id="WP_311717559.1">
    <property type="nucleotide sequence ID" value="NZ_JAVREZ010000012.1"/>
</dbReference>
<reference evidence="4" key="1">
    <citation type="submission" date="2023-07" db="EMBL/GenBank/DDBJ databases">
        <title>30 novel species of actinomycetes from the DSMZ collection.</title>
        <authorList>
            <person name="Nouioui I."/>
        </authorList>
    </citation>
    <scope>NUCLEOTIDE SEQUENCE [LARGE SCALE GENOMIC DNA]</scope>
    <source>
        <strain evidence="4">DSM 41640</strain>
    </source>
</reference>
<comment type="caution">
    <text evidence="3">The sequence shown here is derived from an EMBL/GenBank/DDBJ whole genome shotgun (WGS) entry which is preliminary data.</text>
</comment>
<evidence type="ECO:0000256" key="1">
    <source>
        <dbReference type="SAM" id="MobiDB-lite"/>
    </source>
</evidence>
<evidence type="ECO:0000313" key="4">
    <source>
        <dbReference type="Proteomes" id="UP001183824"/>
    </source>
</evidence>
<dbReference type="Proteomes" id="UP001183824">
    <property type="component" value="Unassembled WGS sequence"/>
</dbReference>
<dbReference type="InterPro" id="IPR028948">
    <property type="entry name" value="Ntox28"/>
</dbReference>
<organism evidence="3 4">
    <name type="scientific">Streptomyces doebereineriae</name>
    <dbReference type="NCBI Taxonomy" id="3075528"/>
    <lineage>
        <taxon>Bacteria</taxon>
        <taxon>Bacillati</taxon>
        <taxon>Actinomycetota</taxon>
        <taxon>Actinomycetes</taxon>
        <taxon>Kitasatosporales</taxon>
        <taxon>Streptomycetaceae</taxon>
        <taxon>Streptomyces</taxon>
    </lineage>
</organism>
<protein>
    <submittedName>
        <fullName evidence="3">Polymorphic toxin type 28 domain-containing protein</fullName>
    </submittedName>
</protein>
<evidence type="ECO:0000259" key="2">
    <source>
        <dbReference type="Pfam" id="PF15605"/>
    </source>
</evidence>
<feature type="domain" description="Bacterial toxin 28" evidence="2">
    <location>
        <begin position="163"/>
        <end position="261"/>
    </location>
</feature>
<dbReference type="CDD" id="cd20745">
    <property type="entry name" value="FIX_RhsA_AHH_HNH-like"/>
    <property type="match status" value="1"/>
</dbReference>
<proteinExistence type="predicted"/>
<name>A0ABU2VG20_9ACTN</name>
<feature type="region of interest" description="Disordered" evidence="1">
    <location>
        <begin position="53"/>
        <end position="80"/>
    </location>
</feature>
<gene>
    <name evidence="3" type="ORF">RNB18_30715</name>
</gene>
<dbReference type="Pfam" id="PF15605">
    <property type="entry name" value="Ntox28"/>
    <property type="match status" value="1"/>
</dbReference>
<sequence length="263" mass="27898">MKSNGHGGFIWVHHATQTYNYSYPDGSSLTLTVRSSGSHVSYKVRFKTGPSPLPAVKYGSDDSFTGTPNPSPGMAPDPDYKGTATGSWGVAGEVALMVCGWVPVAGAACDAADLGRSVAEEDKAGVVLGAAGFIPLAGDVAKFPKQALRIADHIADTIRLTDKLASPFSTKIDSIAEHVQMKDLTAAARELKGEVVKRKADGTPWDHVHEVRDAQNGLLKTIAAINKKLAHPNTGGAERELYVADLARASRMLDFSEQFVPRG</sequence>
<keyword evidence="4" id="KW-1185">Reference proteome</keyword>
<dbReference type="EMBL" id="JAVREZ010000012">
    <property type="protein sequence ID" value="MDT0484530.1"/>
    <property type="molecule type" value="Genomic_DNA"/>
</dbReference>
<evidence type="ECO:0000313" key="3">
    <source>
        <dbReference type="EMBL" id="MDT0484530.1"/>
    </source>
</evidence>